<dbReference type="AlphaFoldDB" id="A0ABD5XP97"/>
<sequence length="423" mass="46667">MVRESGPYASDLGLASVLEEVGVDADALYAAPPAERFDAYRAVPFERVADRFPDWHLSMSIAPRYEHVPTLSHLLANVPHVRIAESASLAETEWLDNSLDDFYRADAGPARAAPGDVASVELVQPELGPGRTHGWLADGVPIDAFKTLPEAYENRTRYLDAAGEPTSVVAILNDGEMRDEHAEVAALYRRRAEALDLGVSLRENLAVDELATVFESRHDLVHYIGHCEREGLRCADGYLSASSLAESNAQTFFLNACGSYHEGIELVRKGSVAGGVTFNEVLDSQAATVGTMFARLMVNGFSIERALDKSRRRIMTGKDYAVVGDGTHVLTQSEDFVGADIQVDNLGDDRYRVRYFMDAPWITGGAFRSYLQETNETHLLGETLEFTIDRARLLEYMAVADTAVLYDGDLHWSDTLEEKLGRE</sequence>
<protein>
    <recommendedName>
        <fullName evidence="3">CHAT domain-containing protein</fullName>
    </recommendedName>
</protein>
<reference evidence="1 2" key="1">
    <citation type="journal article" date="2019" name="Int. J. Syst. Evol. Microbiol.">
        <title>The Global Catalogue of Microorganisms (GCM) 10K type strain sequencing project: providing services to taxonomists for standard genome sequencing and annotation.</title>
        <authorList>
            <consortium name="The Broad Institute Genomics Platform"/>
            <consortium name="The Broad Institute Genome Sequencing Center for Infectious Disease"/>
            <person name="Wu L."/>
            <person name="Ma J."/>
        </authorList>
    </citation>
    <scope>NUCLEOTIDE SEQUENCE [LARGE SCALE GENOMIC DNA]</scope>
    <source>
        <strain evidence="1 2">DT92</strain>
    </source>
</reference>
<comment type="caution">
    <text evidence="1">The sequence shown here is derived from an EMBL/GenBank/DDBJ whole genome shotgun (WGS) entry which is preliminary data.</text>
</comment>
<keyword evidence="2" id="KW-1185">Reference proteome</keyword>
<gene>
    <name evidence="1" type="ORF">ACFQRB_11165</name>
</gene>
<organism evidence="1 2">
    <name type="scientific">Halobaculum litoreum</name>
    <dbReference type="NCBI Taxonomy" id="3031998"/>
    <lineage>
        <taxon>Archaea</taxon>
        <taxon>Methanobacteriati</taxon>
        <taxon>Methanobacteriota</taxon>
        <taxon>Stenosarchaea group</taxon>
        <taxon>Halobacteria</taxon>
        <taxon>Halobacteriales</taxon>
        <taxon>Haloferacaceae</taxon>
        <taxon>Halobaculum</taxon>
    </lineage>
</organism>
<evidence type="ECO:0000313" key="2">
    <source>
        <dbReference type="Proteomes" id="UP001596368"/>
    </source>
</evidence>
<proteinExistence type="predicted"/>
<dbReference type="EMBL" id="JBHSZG010000001">
    <property type="protein sequence ID" value="MFC7136889.1"/>
    <property type="molecule type" value="Genomic_DNA"/>
</dbReference>
<accession>A0ABD5XP97</accession>
<evidence type="ECO:0008006" key="3">
    <source>
        <dbReference type="Google" id="ProtNLM"/>
    </source>
</evidence>
<dbReference type="Proteomes" id="UP001596368">
    <property type="component" value="Unassembled WGS sequence"/>
</dbReference>
<evidence type="ECO:0000313" key="1">
    <source>
        <dbReference type="EMBL" id="MFC7136889.1"/>
    </source>
</evidence>
<name>A0ABD5XP97_9EURY</name>